<name>A0AAV7J4A4_COTGL</name>
<evidence type="ECO:0000313" key="2">
    <source>
        <dbReference type="Proteomes" id="UP000826195"/>
    </source>
</evidence>
<dbReference type="AlphaFoldDB" id="A0AAV7J4A4"/>
<keyword evidence="2" id="KW-1185">Reference proteome</keyword>
<evidence type="ECO:0000313" key="1">
    <source>
        <dbReference type="EMBL" id="KAH0567785.1"/>
    </source>
</evidence>
<sequence>MCGGKDCKGCKESVNKRELGNYPIDPSKIFIRSSPNVSTIEEIVCTSCYIMLPLVDRENYRMQRYFHKINIDGPEKYCSICHKTMLIINPAVSCEKCILVFLNHEIEIEKDLGMHLDAFDDKKQHYSQSKSNFTHRNQNLLMDLMNL</sequence>
<gene>
    <name evidence="1" type="ORF">KQX54_013764</name>
</gene>
<reference evidence="1 2" key="1">
    <citation type="journal article" date="2021" name="J. Hered.">
        <title>A chromosome-level genome assembly of the parasitoid wasp, Cotesia glomerata (Hymenoptera: Braconidae).</title>
        <authorList>
            <person name="Pinto B.J."/>
            <person name="Weis J.J."/>
            <person name="Gamble T."/>
            <person name="Ode P.J."/>
            <person name="Paul R."/>
            <person name="Zaspel J.M."/>
        </authorList>
    </citation>
    <scope>NUCLEOTIDE SEQUENCE [LARGE SCALE GENOMIC DNA]</scope>
    <source>
        <strain evidence="1">CgM1</strain>
    </source>
</reference>
<proteinExistence type="predicted"/>
<organism evidence="1 2">
    <name type="scientific">Cotesia glomerata</name>
    <name type="common">Lepidopteran parasitic wasp</name>
    <name type="synonym">Apanteles glomeratus</name>
    <dbReference type="NCBI Taxonomy" id="32391"/>
    <lineage>
        <taxon>Eukaryota</taxon>
        <taxon>Metazoa</taxon>
        <taxon>Ecdysozoa</taxon>
        <taxon>Arthropoda</taxon>
        <taxon>Hexapoda</taxon>
        <taxon>Insecta</taxon>
        <taxon>Pterygota</taxon>
        <taxon>Neoptera</taxon>
        <taxon>Endopterygota</taxon>
        <taxon>Hymenoptera</taxon>
        <taxon>Apocrita</taxon>
        <taxon>Ichneumonoidea</taxon>
        <taxon>Braconidae</taxon>
        <taxon>Microgastrinae</taxon>
        <taxon>Cotesia</taxon>
    </lineage>
</organism>
<dbReference type="Proteomes" id="UP000826195">
    <property type="component" value="Unassembled WGS sequence"/>
</dbReference>
<dbReference type="EMBL" id="JAHXZJ010000001">
    <property type="protein sequence ID" value="KAH0567785.1"/>
    <property type="molecule type" value="Genomic_DNA"/>
</dbReference>
<protein>
    <submittedName>
        <fullName evidence="1">Uncharacterized protein</fullName>
    </submittedName>
</protein>
<comment type="caution">
    <text evidence="1">The sequence shown here is derived from an EMBL/GenBank/DDBJ whole genome shotgun (WGS) entry which is preliminary data.</text>
</comment>
<accession>A0AAV7J4A4</accession>